<keyword evidence="3" id="KW-1185">Reference proteome</keyword>
<feature type="compositionally biased region" description="Basic and acidic residues" evidence="1">
    <location>
        <begin position="49"/>
        <end position="63"/>
    </location>
</feature>
<name>A0A6A6XQH7_9PLEO</name>
<feature type="compositionally biased region" description="Basic and acidic residues" evidence="1">
    <location>
        <begin position="230"/>
        <end position="244"/>
    </location>
</feature>
<dbReference type="Proteomes" id="UP000799757">
    <property type="component" value="Unassembled WGS sequence"/>
</dbReference>
<gene>
    <name evidence="2" type="ORF">K505DRAFT_414223</name>
</gene>
<feature type="region of interest" description="Disordered" evidence="1">
    <location>
        <begin position="191"/>
        <end position="380"/>
    </location>
</feature>
<accession>A0A6A6XQH7</accession>
<proteinExistence type="predicted"/>
<dbReference type="AlphaFoldDB" id="A0A6A6XQH7"/>
<evidence type="ECO:0000256" key="1">
    <source>
        <dbReference type="SAM" id="MobiDB-lite"/>
    </source>
</evidence>
<reference evidence="2" key="1">
    <citation type="journal article" date="2020" name="Stud. Mycol.">
        <title>101 Dothideomycetes genomes: a test case for predicting lifestyles and emergence of pathogens.</title>
        <authorList>
            <person name="Haridas S."/>
            <person name="Albert R."/>
            <person name="Binder M."/>
            <person name="Bloem J."/>
            <person name="Labutti K."/>
            <person name="Salamov A."/>
            <person name="Andreopoulos B."/>
            <person name="Baker S."/>
            <person name="Barry K."/>
            <person name="Bills G."/>
            <person name="Bluhm B."/>
            <person name="Cannon C."/>
            <person name="Castanera R."/>
            <person name="Culley D."/>
            <person name="Daum C."/>
            <person name="Ezra D."/>
            <person name="Gonzalez J."/>
            <person name="Henrissat B."/>
            <person name="Kuo A."/>
            <person name="Liang C."/>
            <person name="Lipzen A."/>
            <person name="Lutzoni F."/>
            <person name="Magnuson J."/>
            <person name="Mondo S."/>
            <person name="Nolan M."/>
            <person name="Ohm R."/>
            <person name="Pangilinan J."/>
            <person name="Park H.-J."/>
            <person name="Ramirez L."/>
            <person name="Alfaro M."/>
            <person name="Sun H."/>
            <person name="Tritt A."/>
            <person name="Yoshinaga Y."/>
            <person name="Zwiers L.-H."/>
            <person name="Turgeon B."/>
            <person name="Goodwin S."/>
            <person name="Spatafora J."/>
            <person name="Crous P."/>
            <person name="Grigoriev I."/>
        </authorList>
    </citation>
    <scope>NUCLEOTIDE SEQUENCE</scope>
    <source>
        <strain evidence="2">CBS 109.77</strain>
    </source>
</reference>
<sequence>MPRQLPWLSSSSGTKTQVKTSAKAAGKGRRRGFDSDDDDFFAGTVLDSPRIEKERADPRKSDDELPELLTLADRKGKKRIDRAPSSSPPPISNLAPPRIEFMHKGVNRSDLRDDEWRMVEDEFLATAKLFTQHAHLADYERWKESKSTKTVILRPVVPTASPSVEASFHQKAKAQAKAQRKALDDVGKYDFATPSRASSTKLPSSAVLGRSKSGSAVSSEPVDSSVSRVSYKDPAPRRKAHFSESSDGDDLDAPQRPAQSRPASTSHTFIKPALPSKAGTARQRPVRATSFDFLDDPPPTKSSYSSAHQPSTSKYSQTSASKPKRSLDLLDDFDDFPKRTTLPKEQTDRRLAKRRADQKKEGEREKRKSVKLDDIPTFLF</sequence>
<protein>
    <submittedName>
        <fullName evidence="2">Uncharacterized protein</fullName>
    </submittedName>
</protein>
<feature type="compositionally biased region" description="Polar residues" evidence="1">
    <location>
        <begin position="7"/>
        <end position="20"/>
    </location>
</feature>
<evidence type="ECO:0000313" key="3">
    <source>
        <dbReference type="Proteomes" id="UP000799757"/>
    </source>
</evidence>
<feature type="compositionally biased region" description="Basic and acidic residues" evidence="1">
    <location>
        <begin position="345"/>
        <end position="374"/>
    </location>
</feature>
<feature type="compositionally biased region" description="Polar residues" evidence="1">
    <location>
        <begin position="301"/>
        <end position="321"/>
    </location>
</feature>
<organism evidence="2 3">
    <name type="scientific">Melanomma pulvis-pyrius CBS 109.77</name>
    <dbReference type="NCBI Taxonomy" id="1314802"/>
    <lineage>
        <taxon>Eukaryota</taxon>
        <taxon>Fungi</taxon>
        <taxon>Dikarya</taxon>
        <taxon>Ascomycota</taxon>
        <taxon>Pezizomycotina</taxon>
        <taxon>Dothideomycetes</taxon>
        <taxon>Pleosporomycetidae</taxon>
        <taxon>Pleosporales</taxon>
        <taxon>Melanommataceae</taxon>
        <taxon>Melanomma</taxon>
    </lineage>
</organism>
<feature type="compositionally biased region" description="Polar residues" evidence="1">
    <location>
        <begin position="212"/>
        <end position="228"/>
    </location>
</feature>
<evidence type="ECO:0000313" key="2">
    <source>
        <dbReference type="EMBL" id="KAF2798670.1"/>
    </source>
</evidence>
<feature type="region of interest" description="Disordered" evidence="1">
    <location>
        <begin position="1"/>
        <end position="99"/>
    </location>
</feature>
<dbReference type="OrthoDB" id="5374569at2759"/>
<feature type="compositionally biased region" description="Polar residues" evidence="1">
    <location>
        <begin position="257"/>
        <end position="268"/>
    </location>
</feature>
<dbReference type="EMBL" id="MU001779">
    <property type="protein sequence ID" value="KAF2798670.1"/>
    <property type="molecule type" value="Genomic_DNA"/>
</dbReference>